<keyword evidence="2" id="KW-1185">Reference proteome</keyword>
<proteinExistence type="predicted"/>
<dbReference type="RefSeq" id="WP_093943310.1">
    <property type="nucleotide sequence ID" value="NZ_CP022521.1"/>
</dbReference>
<organism evidence="1 2">
    <name type="scientific">Actinoalloteichus hoggarensis</name>
    <dbReference type="NCBI Taxonomy" id="1470176"/>
    <lineage>
        <taxon>Bacteria</taxon>
        <taxon>Bacillati</taxon>
        <taxon>Actinomycetota</taxon>
        <taxon>Actinomycetes</taxon>
        <taxon>Pseudonocardiales</taxon>
        <taxon>Pseudonocardiaceae</taxon>
        <taxon>Actinoalloteichus</taxon>
    </lineage>
</organism>
<dbReference type="KEGG" id="ahg:AHOG_23640"/>
<evidence type="ECO:0000313" key="1">
    <source>
        <dbReference type="EMBL" id="ASO22336.1"/>
    </source>
</evidence>
<accession>A0A221W9K8</accession>
<reference evidence="1 2" key="1">
    <citation type="submission" date="2017-07" db="EMBL/GenBank/DDBJ databases">
        <title>Complete genome sequence of Actinoalloteichus hoggarensis DSM 45943, type strain of Actinoalloteichus hoggarensis.</title>
        <authorList>
            <person name="Ruckert C."/>
            <person name="Nouioui I."/>
            <person name="Willmese J."/>
            <person name="van Wezel G."/>
            <person name="Klenk H.-P."/>
            <person name="Kalinowski J."/>
            <person name="Zotchev S.B."/>
        </authorList>
    </citation>
    <scope>NUCLEOTIDE SEQUENCE [LARGE SCALE GENOMIC DNA]</scope>
    <source>
        <strain evidence="1 2">DSM 45943</strain>
    </source>
</reference>
<dbReference type="OrthoDB" id="3579673at2"/>
<gene>
    <name evidence="1" type="ORF">AHOG_23640</name>
</gene>
<protein>
    <submittedName>
        <fullName evidence="1">ABC-2 family transporter protein</fullName>
    </submittedName>
</protein>
<dbReference type="Proteomes" id="UP000204221">
    <property type="component" value="Chromosome"/>
</dbReference>
<sequence>MIWLALRRRRGALIVLTTLVVLLAAAYLVAGFMTRALYPVEHLGECTHGQSGSLARCGLDYGEPAYHFLGFMHGLAAWLGLTPLLIGLFLAVPATARDYETGAVRWAFTQDVSRRRWLITTTSAALVPAVILSVVFQLGYQFWHAPYGAFYGQFGQIRGYELGPLTMPMLTVFMVVLGLFAAVASRRVTAAIATTVLGWYVVAFVLSFLRPRYLPPLTTEGGHAPSRADWRLETRVTDATGARVPLNEAYDRAERLRIADGGTNVDDYFDAAGLVRWAEYQPAERFWTFQLIEAGILLALTMLTFAGTWLLVRRRT</sequence>
<dbReference type="EMBL" id="CP022521">
    <property type="protein sequence ID" value="ASO22336.1"/>
    <property type="molecule type" value="Genomic_DNA"/>
</dbReference>
<evidence type="ECO:0000313" key="2">
    <source>
        <dbReference type="Proteomes" id="UP000204221"/>
    </source>
</evidence>
<dbReference type="AlphaFoldDB" id="A0A221W9K8"/>
<name>A0A221W9K8_9PSEU</name>